<dbReference type="SUPFAM" id="SSF55874">
    <property type="entry name" value="ATPase domain of HSP90 chaperone/DNA topoisomerase II/histidine kinase"/>
    <property type="match status" value="1"/>
</dbReference>
<keyword evidence="11" id="KW-1185">Reference proteome</keyword>
<dbReference type="Pfam" id="PF00512">
    <property type="entry name" value="HisKA"/>
    <property type="match status" value="1"/>
</dbReference>
<dbReference type="SMART" id="SM00388">
    <property type="entry name" value="HisKA"/>
    <property type="match status" value="1"/>
</dbReference>
<dbReference type="InterPro" id="IPR036890">
    <property type="entry name" value="HATPase_C_sf"/>
</dbReference>
<evidence type="ECO:0000256" key="5">
    <source>
        <dbReference type="ARBA" id="ARBA00022741"/>
    </source>
</evidence>
<dbReference type="KEGG" id="nmk:CHR53_14050"/>
<name>A0A3Q9R269_9BACI</name>
<evidence type="ECO:0000313" key="10">
    <source>
        <dbReference type="EMBL" id="AZU64969.1"/>
    </source>
</evidence>
<dbReference type="SUPFAM" id="SSF47384">
    <property type="entry name" value="Homodimeric domain of signal transducing histidine kinase"/>
    <property type="match status" value="1"/>
</dbReference>
<dbReference type="EMBL" id="CP022572">
    <property type="protein sequence ID" value="AZU64969.1"/>
    <property type="molecule type" value="Genomic_DNA"/>
</dbReference>
<keyword evidence="6 10" id="KW-0418">Kinase</keyword>
<keyword evidence="8" id="KW-0902">Two-component regulatory system</keyword>
<sequence length="377" mass="43514">MEVKLQKVNGYNTLVHILKTNEQAFLELWEEQIIVHKNQDKIELIRKNGRLMYELITNSIIDNMSKNDLKILAFKVAKERVEAGINIGEFVYNVNLGRSIIVRCVNHSGIAMKELQSIVDLINNQFDLFCYYAVSKYTELKDMKLKEKNVYISQTHKDRLSILGQMSSSFVHEFRNPLTSVIGFIKLLKNDHPRLPYLDVISKELDQLKFRITQFLHTSKMNTVNESKNEEIKIKFLIEEVIDFLYPSIVNSNIQVTSNIDANTKVTGDRNELKQVFLNLLMNAVDAVSEEENQRKISIHTNVDDDQIRIVISNNGPTINEDAVKFIFEPFYTTKKLGTGIGLFVVKNIVERHSGKITCESNDDLTTFQITLPIYYK</sequence>
<accession>A0A3Q9R269</accession>
<dbReference type="Pfam" id="PF09385">
    <property type="entry name" value="HisK_N"/>
    <property type="match status" value="1"/>
</dbReference>
<dbReference type="GO" id="GO:0000155">
    <property type="term" value="F:phosphorelay sensor kinase activity"/>
    <property type="evidence" value="ECO:0007669"/>
    <property type="project" value="InterPro"/>
</dbReference>
<evidence type="ECO:0000256" key="1">
    <source>
        <dbReference type="ARBA" id="ARBA00000085"/>
    </source>
</evidence>
<dbReference type="EC" id="2.7.13.3" evidence="2"/>
<protein>
    <recommendedName>
        <fullName evidence="2">histidine kinase</fullName>
        <ecNumber evidence="2">2.7.13.3</ecNumber>
    </recommendedName>
</protein>
<dbReference type="Gene3D" id="3.30.565.10">
    <property type="entry name" value="Histidine kinase-like ATPase, C-terminal domain"/>
    <property type="match status" value="1"/>
</dbReference>
<dbReference type="InterPro" id="IPR018984">
    <property type="entry name" value="Histidine_kinase_N"/>
</dbReference>
<evidence type="ECO:0000256" key="8">
    <source>
        <dbReference type="ARBA" id="ARBA00023012"/>
    </source>
</evidence>
<dbReference type="PRINTS" id="PR00344">
    <property type="entry name" value="BCTRLSENSOR"/>
</dbReference>
<dbReference type="CDD" id="cd00082">
    <property type="entry name" value="HisKA"/>
    <property type="match status" value="1"/>
</dbReference>
<feature type="domain" description="Histidine kinase" evidence="9">
    <location>
        <begin position="169"/>
        <end position="376"/>
    </location>
</feature>
<reference evidence="10 11" key="1">
    <citation type="submission" date="2017-07" db="EMBL/GenBank/DDBJ databases">
        <title>The complete genome sequence of Bacillus mesonae strain H20-5, an efficient strain improving plant abiotic stress resistance.</title>
        <authorList>
            <person name="Kim S.Y."/>
            <person name="Song H."/>
            <person name="Sang M.K."/>
            <person name="Weon H.-Y."/>
            <person name="Song J."/>
        </authorList>
    </citation>
    <scope>NUCLEOTIDE SEQUENCE [LARGE SCALE GENOMIC DNA]</scope>
    <source>
        <strain evidence="10 11">H20-5</strain>
    </source>
</reference>
<comment type="catalytic activity">
    <reaction evidence="1">
        <text>ATP + protein L-histidine = ADP + protein N-phospho-L-histidine.</text>
        <dbReference type="EC" id="2.7.13.3"/>
    </reaction>
</comment>
<organism evidence="10 11">
    <name type="scientific">Neobacillus mesonae</name>
    <dbReference type="NCBI Taxonomy" id="1193713"/>
    <lineage>
        <taxon>Bacteria</taxon>
        <taxon>Bacillati</taxon>
        <taxon>Bacillota</taxon>
        <taxon>Bacilli</taxon>
        <taxon>Bacillales</taxon>
        <taxon>Bacillaceae</taxon>
        <taxon>Neobacillus</taxon>
    </lineage>
</organism>
<evidence type="ECO:0000256" key="4">
    <source>
        <dbReference type="ARBA" id="ARBA00022679"/>
    </source>
</evidence>
<evidence type="ECO:0000256" key="2">
    <source>
        <dbReference type="ARBA" id="ARBA00012438"/>
    </source>
</evidence>
<keyword evidence="3" id="KW-0597">Phosphoprotein</keyword>
<evidence type="ECO:0000256" key="6">
    <source>
        <dbReference type="ARBA" id="ARBA00022777"/>
    </source>
</evidence>
<dbReference type="InterPro" id="IPR036097">
    <property type="entry name" value="HisK_dim/P_sf"/>
</dbReference>
<proteinExistence type="predicted"/>
<dbReference type="CDD" id="cd00075">
    <property type="entry name" value="HATPase"/>
    <property type="match status" value="1"/>
</dbReference>
<dbReference type="InterPro" id="IPR003661">
    <property type="entry name" value="HisK_dim/P_dom"/>
</dbReference>
<evidence type="ECO:0000313" key="11">
    <source>
        <dbReference type="Proteomes" id="UP000282892"/>
    </source>
</evidence>
<dbReference type="Proteomes" id="UP000282892">
    <property type="component" value="Chromosome"/>
</dbReference>
<keyword evidence="4" id="KW-0808">Transferase</keyword>
<dbReference type="GO" id="GO:0005524">
    <property type="term" value="F:ATP binding"/>
    <property type="evidence" value="ECO:0007669"/>
    <property type="project" value="UniProtKB-KW"/>
</dbReference>
<dbReference type="AlphaFoldDB" id="A0A3Q9R269"/>
<dbReference type="SMART" id="SM00387">
    <property type="entry name" value="HATPase_c"/>
    <property type="match status" value="1"/>
</dbReference>
<keyword evidence="7" id="KW-0067">ATP-binding</keyword>
<dbReference type="InterPro" id="IPR004358">
    <property type="entry name" value="Sig_transdc_His_kin-like_C"/>
</dbReference>
<dbReference type="InterPro" id="IPR003594">
    <property type="entry name" value="HATPase_dom"/>
</dbReference>
<dbReference type="InterPro" id="IPR005467">
    <property type="entry name" value="His_kinase_dom"/>
</dbReference>
<dbReference type="Gene3D" id="1.10.490.70">
    <property type="entry name" value="Histidine kinase N-terminal domain"/>
    <property type="match status" value="1"/>
</dbReference>
<dbReference type="Gene3D" id="1.10.287.130">
    <property type="match status" value="1"/>
</dbReference>
<keyword evidence="5" id="KW-0547">Nucleotide-binding</keyword>
<evidence type="ECO:0000256" key="7">
    <source>
        <dbReference type="ARBA" id="ARBA00022840"/>
    </source>
</evidence>
<dbReference type="PANTHER" id="PTHR43547">
    <property type="entry name" value="TWO-COMPONENT HISTIDINE KINASE"/>
    <property type="match status" value="1"/>
</dbReference>
<dbReference type="STRING" id="1193713.GCA_001636315_05246"/>
<dbReference type="OrthoDB" id="9815750at2"/>
<dbReference type="PANTHER" id="PTHR43547:SF2">
    <property type="entry name" value="HYBRID SIGNAL TRANSDUCTION HISTIDINE KINASE C"/>
    <property type="match status" value="1"/>
</dbReference>
<gene>
    <name evidence="10" type="ORF">CHR53_14050</name>
</gene>
<evidence type="ECO:0000259" key="9">
    <source>
        <dbReference type="PROSITE" id="PS50109"/>
    </source>
</evidence>
<evidence type="ECO:0000256" key="3">
    <source>
        <dbReference type="ARBA" id="ARBA00022553"/>
    </source>
</evidence>
<dbReference type="PROSITE" id="PS50109">
    <property type="entry name" value="HIS_KIN"/>
    <property type="match status" value="1"/>
</dbReference>
<dbReference type="Pfam" id="PF02518">
    <property type="entry name" value="HATPase_c"/>
    <property type="match status" value="1"/>
</dbReference>